<dbReference type="Proteomes" id="UP000717996">
    <property type="component" value="Unassembled WGS sequence"/>
</dbReference>
<organism evidence="1 2">
    <name type="scientific">Rhizopus oryzae</name>
    <name type="common">Mucormycosis agent</name>
    <name type="synonym">Rhizopus arrhizus var. delemar</name>
    <dbReference type="NCBI Taxonomy" id="64495"/>
    <lineage>
        <taxon>Eukaryota</taxon>
        <taxon>Fungi</taxon>
        <taxon>Fungi incertae sedis</taxon>
        <taxon>Mucoromycota</taxon>
        <taxon>Mucoromycotina</taxon>
        <taxon>Mucoromycetes</taxon>
        <taxon>Mucorales</taxon>
        <taxon>Mucorineae</taxon>
        <taxon>Rhizopodaceae</taxon>
        <taxon>Rhizopus</taxon>
    </lineage>
</organism>
<proteinExistence type="predicted"/>
<evidence type="ECO:0000313" key="2">
    <source>
        <dbReference type="Proteomes" id="UP000717996"/>
    </source>
</evidence>
<protein>
    <submittedName>
        <fullName evidence="1">Uncharacterized protein</fullName>
    </submittedName>
</protein>
<accession>A0A9P6XLX7</accession>
<name>A0A9P6XLX7_RHIOR</name>
<evidence type="ECO:0000313" key="1">
    <source>
        <dbReference type="EMBL" id="KAG1523046.1"/>
    </source>
</evidence>
<gene>
    <name evidence="1" type="ORF">G6F51_014558</name>
</gene>
<dbReference type="AlphaFoldDB" id="A0A9P6XLX7"/>
<sequence>MPSAYSLHTSVTVRSLRLRRYTGMEGAEERAVVSFGWDAGRVGVSTAVGGGSGELEGEAGGVSTVGPWGGGTWLRVGGGASSESGGTTVGFDMVVLV</sequence>
<reference evidence="1" key="1">
    <citation type="journal article" date="2020" name="Microb. Genom.">
        <title>Genetic diversity of clinical and environmental Mucorales isolates obtained from an investigation of mucormycosis cases among solid organ transplant recipients.</title>
        <authorList>
            <person name="Nguyen M.H."/>
            <person name="Kaul D."/>
            <person name="Muto C."/>
            <person name="Cheng S.J."/>
            <person name="Richter R.A."/>
            <person name="Bruno V.M."/>
            <person name="Liu G."/>
            <person name="Beyhan S."/>
            <person name="Sundermann A.J."/>
            <person name="Mounaud S."/>
            <person name="Pasculle A.W."/>
            <person name="Nierman W.C."/>
            <person name="Driscoll E."/>
            <person name="Cumbie R."/>
            <person name="Clancy C.J."/>
            <person name="Dupont C.L."/>
        </authorList>
    </citation>
    <scope>NUCLEOTIDE SEQUENCE</scope>
    <source>
        <strain evidence="1">GL16</strain>
    </source>
</reference>
<comment type="caution">
    <text evidence="1">The sequence shown here is derived from an EMBL/GenBank/DDBJ whole genome shotgun (WGS) entry which is preliminary data.</text>
</comment>
<dbReference type="EMBL" id="JAANIT010011910">
    <property type="protein sequence ID" value="KAG1523046.1"/>
    <property type="molecule type" value="Genomic_DNA"/>
</dbReference>